<proteinExistence type="predicted"/>
<accession>A0A0A9GPQ3</accession>
<organism evidence="1">
    <name type="scientific">Arundo donax</name>
    <name type="common">Giant reed</name>
    <name type="synonym">Donax arundinaceus</name>
    <dbReference type="NCBI Taxonomy" id="35708"/>
    <lineage>
        <taxon>Eukaryota</taxon>
        <taxon>Viridiplantae</taxon>
        <taxon>Streptophyta</taxon>
        <taxon>Embryophyta</taxon>
        <taxon>Tracheophyta</taxon>
        <taxon>Spermatophyta</taxon>
        <taxon>Magnoliopsida</taxon>
        <taxon>Liliopsida</taxon>
        <taxon>Poales</taxon>
        <taxon>Poaceae</taxon>
        <taxon>PACMAD clade</taxon>
        <taxon>Arundinoideae</taxon>
        <taxon>Arundineae</taxon>
        <taxon>Arundo</taxon>
    </lineage>
</organism>
<reference evidence="1" key="2">
    <citation type="journal article" date="2015" name="Data Brief">
        <title>Shoot transcriptome of the giant reed, Arundo donax.</title>
        <authorList>
            <person name="Barrero R.A."/>
            <person name="Guerrero F.D."/>
            <person name="Moolhuijzen P."/>
            <person name="Goolsby J.A."/>
            <person name="Tidwell J."/>
            <person name="Bellgard S.E."/>
            <person name="Bellgard M.I."/>
        </authorList>
    </citation>
    <scope>NUCLEOTIDE SEQUENCE</scope>
    <source>
        <tissue evidence="1">Shoot tissue taken approximately 20 cm above the soil surface</tissue>
    </source>
</reference>
<dbReference type="EMBL" id="GBRH01170806">
    <property type="protein sequence ID" value="JAE27090.1"/>
    <property type="molecule type" value="Transcribed_RNA"/>
</dbReference>
<name>A0A0A9GPQ3_ARUDO</name>
<evidence type="ECO:0000313" key="1">
    <source>
        <dbReference type="EMBL" id="JAE27090.1"/>
    </source>
</evidence>
<protein>
    <submittedName>
        <fullName evidence="1">Uncharacterized protein</fullName>
    </submittedName>
</protein>
<dbReference type="AlphaFoldDB" id="A0A0A9GPQ3"/>
<sequence>MIILVACLKSLSRVDLLSLRSWLRVWFV</sequence>
<reference evidence="1" key="1">
    <citation type="submission" date="2014-09" db="EMBL/GenBank/DDBJ databases">
        <authorList>
            <person name="Magalhaes I.L.F."/>
            <person name="Oliveira U."/>
            <person name="Santos F.R."/>
            <person name="Vidigal T.H.D.A."/>
            <person name="Brescovit A.D."/>
            <person name="Santos A.J."/>
        </authorList>
    </citation>
    <scope>NUCLEOTIDE SEQUENCE</scope>
    <source>
        <tissue evidence="1">Shoot tissue taken approximately 20 cm above the soil surface</tissue>
    </source>
</reference>